<proteinExistence type="predicted"/>
<evidence type="ECO:0000313" key="2">
    <source>
        <dbReference type="Proteomes" id="UP000245207"/>
    </source>
</evidence>
<dbReference type="EMBL" id="PKPP01003210">
    <property type="protein sequence ID" value="PWA70614.1"/>
    <property type="molecule type" value="Genomic_DNA"/>
</dbReference>
<dbReference type="PANTHER" id="PTHR13162:SF8">
    <property type="entry name" value="CCR4-NOT TRANSCRIPTION COMPLEX SUBUNIT 1"/>
    <property type="match status" value="1"/>
</dbReference>
<dbReference type="GO" id="GO:0030015">
    <property type="term" value="C:CCR4-NOT core complex"/>
    <property type="evidence" value="ECO:0007669"/>
    <property type="project" value="InterPro"/>
</dbReference>
<dbReference type="GO" id="GO:0060090">
    <property type="term" value="F:molecular adaptor activity"/>
    <property type="evidence" value="ECO:0007669"/>
    <property type="project" value="TreeGrafter"/>
</dbReference>
<protein>
    <submittedName>
        <fullName evidence="1">Transcription regulator</fullName>
    </submittedName>
</protein>
<accession>A0A2U1NAS2</accession>
<dbReference type="GO" id="GO:0017148">
    <property type="term" value="P:negative regulation of translation"/>
    <property type="evidence" value="ECO:0007669"/>
    <property type="project" value="InterPro"/>
</dbReference>
<comment type="caution">
    <text evidence="1">The sequence shown here is derived from an EMBL/GenBank/DDBJ whole genome shotgun (WGS) entry which is preliminary data.</text>
</comment>
<keyword evidence="2" id="KW-1185">Reference proteome</keyword>
<sequence length="57" mass="6580">MTVEQRRKLVVVSDPFPLAAVFGNVWRNIEGQLSFLKYVVSAPPEVFTFAHYKRQLV</sequence>
<reference evidence="1 2" key="1">
    <citation type="journal article" date="2018" name="Mol. Plant">
        <title>The genome of Artemisia annua provides insight into the evolution of Asteraceae family and artemisinin biosynthesis.</title>
        <authorList>
            <person name="Shen Q."/>
            <person name="Zhang L."/>
            <person name="Liao Z."/>
            <person name="Wang S."/>
            <person name="Yan T."/>
            <person name="Shi P."/>
            <person name="Liu M."/>
            <person name="Fu X."/>
            <person name="Pan Q."/>
            <person name="Wang Y."/>
            <person name="Lv Z."/>
            <person name="Lu X."/>
            <person name="Zhang F."/>
            <person name="Jiang W."/>
            <person name="Ma Y."/>
            <person name="Chen M."/>
            <person name="Hao X."/>
            <person name="Li L."/>
            <person name="Tang Y."/>
            <person name="Lv G."/>
            <person name="Zhou Y."/>
            <person name="Sun X."/>
            <person name="Brodelius P.E."/>
            <person name="Rose J.K.C."/>
            <person name="Tang K."/>
        </authorList>
    </citation>
    <scope>NUCLEOTIDE SEQUENCE [LARGE SCALE GENOMIC DNA]</scope>
    <source>
        <strain evidence="2">cv. Huhao1</strain>
        <tissue evidence="1">Leaf</tissue>
    </source>
</reference>
<dbReference type="GO" id="GO:0000932">
    <property type="term" value="C:P-body"/>
    <property type="evidence" value="ECO:0007669"/>
    <property type="project" value="TreeGrafter"/>
</dbReference>
<evidence type="ECO:0000313" key="1">
    <source>
        <dbReference type="EMBL" id="PWA70614.1"/>
    </source>
</evidence>
<dbReference type="STRING" id="35608.A0A2U1NAS2"/>
<organism evidence="1 2">
    <name type="scientific">Artemisia annua</name>
    <name type="common">Sweet wormwood</name>
    <dbReference type="NCBI Taxonomy" id="35608"/>
    <lineage>
        <taxon>Eukaryota</taxon>
        <taxon>Viridiplantae</taxon>
        <taxon>Streptophyta</taxon>
        <taxon>Embryophyta</taxon>
        <taxon>Tracheophyta</taxon>
        <taxon>Spermatophyta</taxon>
        <taxon>Magnoliopsida</taxon>
        <taxon>eudicotyledons</taxon>
        <taxon>Gunneridae</taxon>
        <taxon>Pentapetalae</taxon>
        <taxon>asterids</taxon>
        <taxon>campanulids</taxon>
        <taxon>Asterales</taxon>
        <taxon>Asteraceae</taxon>
        <taxon>Asteroideae</taxon>
        <taxon>Anthemideae</taxon>
        <taxon>Artemisiinae</taxon>
        <taxon>Artemisia</taxon>
    </lineage>
</organism>
<dbReference type="AlphaFoldDB" id="A0A2U1NAS2"/>
<dbReference type="InterPro" id="IPR040398">
    <property type="entry name" value="Not1"/>
</dbReference>
<name>A0A2U1NAS2_ARTAN</name>
<dbReference type="PANTHER" id="PTHR13162">
    <property type="entry name" value="CCR4-NOT TRANSCRIPTION COMPLEX"/>
    <property type="match status" value="1"/>
</dbReference>
<dbReference type="GO" id="GO:0000288">
    <property type="term" value="P:nuclear-transcribed mRNA catabolic process, deadenylation-dependent decay"/>
    <property type="evidence" value="ECO:0007669"/>
    <property type="project" value="TreeGrafter"/>
</dbReference>
<dbReference type="OrthoDB" id="1293584at2759"/>
<gene>
    <name evidence="1" type="ORF">CTI12_AA286290</name>
</gene>
<dbReference type="Proteomes" id="UP000245207">
    <property type="component" value="Unassembled WGS sequence"/>
</dbReference>